<evidence type="ECO:0000256" key="3">
    <source>
        <dbReference type="ARBA" id="ARBA00022692"/>
    </source>
</evidence>
<accession>A0A7C8G0S0</accession>
<evidence type="ECO:0000259" key="8">
    <source>
        <dbReference type="Pfam" id="PF00924"/>
    </source>
</evidence>
<organism evidence="9 10">
    <name type="scientific">Adlercreutzia muris</name>
    <dbReference type="NCBI Taxonomy" id="1796610"/>
    <lineage>
        <taxon>Bacteria</taxon>
        <taxon>Bacillati</taxon>
        <taxon>Actinomycetota</taxon>
        <taxon>Coriobacteriia</taxon>
        <taxon>Eggerthellales</taxon>
        <taxon>Eggerthellaceae</taxon>
        <taxon>Adlercreutzia</taxon>
    </lineage>
</organism>
<keyword evidence="5 7" id="KW-0472">Membrane</keyword>
<gene>
    <name evidence="9" type="ORF">F8D48_02005</name>
</gene>
<evidence type="ECO:0000256" key="4">
    <source>
        <dbReference type="ARBA" id="ARBA00022989"/>
    </source>
</evidence>
<dbReference type="InterPro" id="IPR045275">
    <property type="entry name" value="MscS_archaea/bacteria_type"/>
</dbReference>
<keyword evidence="3 7" id="KW-0812">Transmembrane</keyword>
<dbReference type="InterPro" id="IPR010920">
    <property type="entry name" value="LSM_dom_sf"/>
</dbReference>
<feature type="domain" description="Mechanosensitive ion channel MscS" evidence="8">
    <location>
        <begin position="102"/>
        <end position="166"/>
    </location>
</feature>
<feature type="compositionally biased region" description="Low complexity" evidence="6">
    <location>
        <begin position="268"/>
        <end position="278"/>
    </location>
</feature>
<proteinExistence type="inferred from homology"/>
<protein>
    <submittedName>
        <fullName evidence="9">Mechanosensitive ion channel family protein</fullName>
    </submittedName>
</protein>
<dbReference type="InterPro" id="IPR006685">
    <property type="entry name" value="MscS_channel_2nd"/>
</dbReference>
<dbReference type="InterPro" id="IPR023408">
    <property type="entry name" value="MscS_beta-dom_sf"/>
</dbReference>
<dbReference type="SUPFAM" id="SSF82861">
    <property type="entry name" value="Mechanosensitive channel protein MscS (YggB), transmembrane region"/>
    <property type="match status" value="1"/>
</dbReference>
<dbReference type="EMBL" id="WAJS01000004">
    <property type="protein sequence ID" value="KAB1651199.1"/>
    <property type="molecule type" value="Genomic_DNA"/>
</dbReference>
<dbReference type="Gene3D" id="2.30.30.60">
    <property type="match status" value="1"/>
</dbReference>
<evidence type="ECO:0000256" key="6">
    <source>
        <dbReference type="SAM" id="MobiDB-lite"/>
    </source>
</evidence>
<dbReference type="PANTHER" id="PTHR30221:SF1">
    <property type="entry name" value="SMALL-CONDUCTANCE MECHANOSENSITIVE CHANNEL"/>
    <property type="match status" value="1"/>
</dbReference>
<evidence type="ECO:0000256" key="1">
    <source>
        <dbReference type="ARBA" id="ARBA00004141"/>
    </source>
</evidence>
<dbReference type="Gene3D" id="1.10.287.1260">
    <property type="match status" value="1"/>
</dbReference>
<dbReference type="Proteomes" id="UP000479639">
    <property type="component" value="Unassembled WGS sequence"/>
</dbReference>
<name>A0A7C8G0S0_9ACTN</name>
<dbReference type="Pfam" id="PF00924">
    <property type="entry name" value="MS_channel_2nd"/>
    <property type="match status" value="1"/>
</dbReference>
<evidence type="ECO:0000313" key="10">
    <source>
        <dbReference type="Proteomes" id="UP000479639"/>
    </source>
</evidence>
<evidence type="ECO:0000256" key="7">
    <source>
        <dbReference type="SAM" id="Phobius"/>
    </source>
</evidence>
<comment type="subcellular location">
    <subcellularLocation>
        <location evidence="1">Membrane</location>
        <topology evidence="1">Multi-pass membrane protein</topology>
    </subcellularLocation>
</comment>
<feature type="compositionally biased region" description="Basic and acidic residues" evidence="6">
    <location>
        <begin position="279"/>
        <end position="290"/>
    </location>
</feature>
<dbReference type="RefSeq" id="WP_151429751.1">
    <property type="nucleotide sequence ID" value="NZ_JANJZI010000007.1"/>
</dbReference>
<keyword evidence="10" id="KW-1185">Reference proteome</keyword>
<dbReference type="InterPro" id="IPR011014">
    <property type="entry name" value="MscS_channel_TM-2"/>
</dbReference>
<evidence type="ECO:0000313" key="9">
    <source>
        <dbReference type="EMBL" id="KAB1651199.1"/>
    </source>
</evidence>
<feature type="transmembrane region" description="Helical" evidence="7">
    <location>
        <begin position="80"/>
        <end position="100"/>
    </location>
</feature>
<dbReference type="GO" id="GO:0008381">
    <property type="term" value="F:mechanosensitive monoatomic ion channel activity"/>
    <property type="evidence" value="ECO:0007669"/>
    <property type="project" value="InterPro"/>
</dbReference>
<evidence type="ECO:0000256" key="2">
    <source>
        <dbReference type="ARBA" id="ARBA00008017"/>
    </source>
</evidence>
<evidence type="ECO:0000256" key="5">
    <source>
        <dbReference type="ARBA" id="ARBA00023136"/>
    </source>
</evidence>
<feature type="transmembrane region" description="Helical" evidence="7">
    <location>
        <begin position="20"/>
        <end position="41"/>
    </location>
</feature>
<comment type="caution">
    <text evidence="9">The sequence shown here is derived from an EMBL/GenBank/DDBJ whole genome shotgun (WGS) entry which is preliminary data.</text>
</comment>
<dbReference type="SUPFAM" id="SSF50182">
    <property type="entry name" value="Sm-like ribonucleoproteins"/>
    <property type="match status" value="1"/>
</dbReference>
<keyword evidence="4 7" id="KW-1133">Transmembrane helix</keyword>
<reference evidence="9 10" key="1">
    <citation type="submission" date="2019-09" db="EMBL/GenBank/DDBJ databases">
        <title>Whole genome shotgun sequencing (WGS) of Ellagibacter isourolithinifaciens DSM 104140(T) and Adlercreutzia muris DSM 29508(T).</title>
        <authorList>
            <person name="Stoll D.A."/>
            <person name="Danylec N."/>
            <person name="Huch M."/>
        </authorList>
    </citation>
    <scope>NUCLEOTIDE SEQUENCE [LARGE SCALE GENOMIC DNA]</scope>
    <source>
        <strain evidence="9 10">DSM 29508</strain>
    </source>
</reference>
<sequence>MEQLFDIFEKFIHADWFNSLIGAAIIFAVTFVVCRITVYFARRLLNRTSLLPSSSIFINVIRATVWLIGIGFVLSLCFNVNVNGMITGLGVVGIAISLGFQDTLSNLIGGLQVSLSRSVEPGDNIRMGSSGVTGVVKDVTWRYTTVVDSSGNHTNIPNAVMTSTAVTRLAPLNSVSIALIVTTNSERLTATAHHIEDAAEKAVSRVSKIKKGPSVSFSAITEHGFQGTLSFTIANASKAGNATDAAIRAIAPYVHNHLVEEEMDSLSAPAEANAGRPAAVEREPIEMPQA</sequence>
<dbReference type="GO" id="GO:0016020">
    <property type="term" value="C:membrane"/>
    <property type="evidence" value="ECO:0007669"/>
    <property type="project" value="UniProtKB-SubCell"/>
</dbReference>
<comment type="similarity">
    <text evidence="2">Belongs to the MscS (TC 1.A.23) family.</text>
</comment>
<dbReference type="PANTHER" id="PTHR30221">
    <property type="entry name" value="SMALL-CONDUCTANCE MECHANOSENSITIVE CHANNEL"/>
    <property type="match status" value="1"/>
</dbReference>
<feature type="region of interest" description="Disordered" evidence="6">
    <location>
        <begin position="266"/>
        <end position="290"/>
    </location>
</feature>
<dbReference type="AlphaFoldDB" id="A0A7C8G0S0"/>
<feature type="transmembrane region" description="Helical" evidence="7">
    <location>
        <begin position="53"/>
        <end position="74"/>
    </location>
</feature>